<feature type="transmembrane region" description="Helical" evidence="7">
    <location>
        <begin position="70"/>
        <end position="95"/>
    </location>
</feature>
<keyword evidence="3 7" id="KW-1003">Cell membrane</keyword>
<evidence type="ECO:0000256" key="6">
    <source>
        <dbReference type="ARBA" id="ARBA00023136"/>
    </source>
</evidence>
<comment type="subunit">
    <text evidence="7">Homodimer and heterodimers.</text>
</comment>
<feature type="domain" description="Casparian strip membrane protein" evidence="8">
    <location>
        <begin position="27"/>
        <end position="111"/>
    </location>
</feature>
<dbReference type="HOGENOM" id="CLU_1742982_0_0_1"/>
<dbReference type="Pfam" id="PF04535">
    <property type="entry name" value="CASP_dom"/>
    <property type="match status" value="1"/>
</dbReference>
<dbReference type="Proteomes" id="UP000017836">
    <property type="component" value="Unassembled WGS sequence"/>
</dbReference>
<proteinExistence type="inferred from homology"/>
<accession>W1PGL9</accession>
<dbReference type="NCBIfam" id="TIGR01569">
    <property type="entry name" value="A_tha_TIGR01569"/>
    <property type="match status" value="1"/>
</dbReference>
<dbReference type="AlphaFoldDB" id="W1PGL9"/>
<comment type="caution">
    <text evidence="7">Lacks conserved residue(s) required for the propagation of feature annotation.</text>
</comment>
<dbReference type="InterPro" id="IPR006459">
    <property type="entry name" value="CASP/CASPL"/>
</dbReference>
<evidence type="ECO:0000313" key="9">
    <source>
        <dbReference type="EMBL" id="ERN06225.1"/>
    </source>
</evidence>
<keyword evidence="4 7" id="KW-0812">Transmembrane</keyword>
<gene>
    <name evidence="9" type="ORF">AMTR_s00016p00177650</name>
</gene>
<reference evidence="10" key="1">
    <citation type="journal article" date="2013" name="Science">
        <title>The Amborella genome and the evolution of flowering plants.</title>
        <authorList>
            <consortium name="Amborella Genome Project"/>
        </authorList>
    </citation>
    <scope>NUCLEOTIDE SEQUENCE [LARGE SCALE GENOMIC DNA]</scope>
</reference>
<name>W1PGL9_AMBTC</name>
<evidence type="ECO:0000256" key="2">
    <source>
        <dbReference type="ARBA" id="ARBA00007651"/>
    </source>
</evidence>
<evidence type="ECO:0000313" key="10">
    <source>
        <dbReference type="Proteomes" id="UP000017836"/>
    </source>
</evidence>
<sequence>MATNQVKPTNMEAGPLSMNKPTKTFFTSQIIIRTVAAVSALSATLIMITNKQSISLFGLQITAKYTDSSAFRFLVGVNAVAFVYSLLSLAFGFLLKSPLCKPGGHLFLLFDLVGTEITKAPPTYKKSFLGKIIDFPYTQLSRHAHSHNVF</sequence>
<evidence type="ECO:0000256" key="1">
    <source>
        <dbReference type="ARBA" id="ARBA00004651"/>
    </source>
</evidence>
<evidence type="ECO:0000256" key="3">
    <source>
        <dbReference type="ARBA" id="ARBA00022475"/>
    </source>
</evidence>
<dbReference type="OMA" id="VICKAIW"/>
<evidence type="ECO:0000256" key="5">
    <source>
        <dbReference type="ARBA" id="ARBA00022989"/>
    </source>
</evidence>
<dbReference type="Gramene" id="ERN06225">
    <property type="protein sequence ID" value="ERN06225"/>
    <property type="gene ID" value="AMTR_s00016p00177650"/>
</dbReference>
<keyword evidence="10" id="KW-1185">Reference proteome</keyword>
<evidence type="ECO:0000256" key="7">
    <source>
        <dbReference type="RuleBase" id="RU361233"/>
    </source>
</evidence>
<comment type="subcellular location">
    <subcellularLocation>
        <location evidence="1 7">Cell membrane</location>
        <topology evidence="1 7">Multi-pass membrane protein</topology>
    </subcellularLocation>
</comment>
<dbReference type="GO" id="GO:0005886">
    <property type="term" value="C:plasma membrane"/>
    <property type="evidence" value="ECO:0007669"/>
    <property type="project" value="UniProtKB-SubCell"/>
</dbReference>
<evidence type="ECO:0000256" key="4">
    <source>
        <dbReference type="ARBA" id="ARBA00022692"/>
    </source>
</evidence>
<keyword evidence="5 7" id="KW-1133">Transmembrane helix</keyword>
<dbReference type="InterPro" id="IPR006702">
    <property type="entry name" value="CASP_dom"/>
</dbReference>
<keyword evidence="6 7" id="KW-0472">Membrane</keyword>
<protein>
    <recommendedName>
        <fullName evidence="7">CASP-like protein</fullName>
    </recommendedName>
</protein>
<organism evidence="9 10">
    <name type="scientific">Amborella trichopoda</name>
    <dbReference type="NCBI Taxonomy" id="13333"/>
    <lineage>
        <taxon>Eukaryota</taxon>
        <taxon>Viridiplantae</taxon>
        <taxon>Streptophyta</taxon>
        <taxon>Embryophyta</taxon>
        <taxon>Tracheophyta</taxon>
        <taxon>Spermatophyta</taxon>
        <taxon>Magnoliopsida</taxon>
        <taxon>Amborellales</taxon>
        <taxon>Amborellaceae</taxon>
        <taxon>Amborella</taxon>
    </lineage>
</organism>
<comment type="similarity">
    <text evidence="2 7">Belongs to the Casparian strip membrane proteins (CASP) family.</text>
</comment>
<evidence type="ECO:0000259" key="8">
    <source>
        <dbReference type="Pfam" id="PF04535"/>
    </source>
</evidence>
<feature type="transmembrane region" description="Helical" evidence="7">
    <location>
        <begin position="30"/>
        <end position="49"/>
    </location>
</feature>
<dbReference type="EMBL" id="KI393908">
    <property type="protein sequence ID" value="ERN06225.1"/>
    <property type="molecule type" value="Genomic_DNA"/>
</dbReference>